<name>A0A453QL88_AEGTS</name>
<dbReference type="STRING" id="200361.A0A453QL88"/>
<keyword evidence="1" id="KW-0732">Signal</keyword>
<dbReference type="InterPro" id="IPR005519">
    <property type="entry name" value="Acid_phosphat_B-like"/>
</dbReference>
<evidence type="ECO:0000313" key="4">
    <source>
        <dbReference type="Proteomes" id="UP000015105"/>
    </source>
</evidence>
<dbReference type="PANTHER" id="PTHR31284">
    <property type="entry name" value="ACID PHOSPHATASE-LIKE PROTEIN"/>
    <property type="match status" value="1"/>
</dbReference>
<dbReference type="NCBIfam" id="TIGR01675">
    <property type="entry name" value="plant-AP"/>
    <property type="match status" value="1"/>
</dbReference>
<feature type="region of interest" description="Disordered" evidence="2">
    <location>
        <begin position="1"/>
        <end position="24"/>
    </location>
</feature>
<proteinExistence type="predicted"/>
<dbReference type="InterPro" id="IPR023214">
    <property type="entry name" value="HAD_sf"/>
</dbReference>
<accession>A0A453QL88</accession>
<reference evidence="3" key="3">
    <citation type="journal article" date="2017" name="Nature">
        <title>Genome sequence of the progenitor of the wheat D genome Aegilops tauschii.</title>
        <authorList>
            <person name="Luo M.C."/>
            <person name="Gu Y.Q."/>
            <person name="Puiu D."/>
            <person name="Wang H."/>
            <person name="Twardziok S.O."/>
            <person name="Deal K.R."/>
            <person name="Huo N."/>
            <person name="Zhu T."/>
            <person name="Wang L."/>
            <person name="Wang Y."/>
            <person name="McGuire P.E."/>
            <person name="Liu S."/>
            <person name="Long H."/>
            <person name="Ramasamy R.K."/>
            <person name="Rodriguez J.C."/>
            <person name="Van S.L."/>
            <person name="Yuan L."/>
            <person name="Wang Z."/>
            <person name="Xia Z."/>
            <person name="Xiao L."/>
            <person name="Anderson O.D."/>
            <person name="Ouyang S."/>
            <person name="Liang Y."/>
            <person name="Zimin A.V."/>
            <person name="Pertea G."/>
            <person name="Qi P."/>
            <person name="Bennetzen J.L."/>
            <person name="Dai X."/>
            <person name="Dawson M.W."/>
            <person name="Muller H.G."/>
            <person name="Kugler K."/>
            <person name="Rivarola-Duarte L."/>
            <person name="Spannagl M."/>
            <person name="Mayer K.F.X."/>
            <person name="Lu F.H."/>
            <person name="Bevan M.W."/>
            <person name="Leroy P."/>
            <person name="Li P."/>
            <person name="You F.M."/>
            <person name="Sun Q."/>
            <person name="Liu Z."/>
            <person name="Lyons E."/>
            <person name="Wicker T."/>
            <person name="Salzberg S.L."/>
            <person name="Devos K.M."/>
            <person name="Dvorak J."/>
        </authorList>
    </citation>
    <scope>NUCLEOTIDE SEQUENCE [LARGE SCALE GENOMIC DNA]</scope>
    <source>
        <strain evidence="3">cv. AL8/78</strain>
    </source>
</reference>
<dbReference type="PANTHER" id="PTHR31284:SF7">
    <property type="entry name" value="ACID PHOSPHATASE-LIKE PROTEIN"/>
    <property type="match status" value="1"/>
</dbReference>
<dbReference type="GO" id="GO:0003993">
    <property type="term" value="F:acid phosphatase activity"/>
    <property type="evidence" value="ECO:0007669"/>
    <property type="project" value="InterPro"/>
</dbReference>
<evidence type="ECO:0000256" key="2">
    <source>
        <dbReference type="SAM" id="MobiDB-lite"/>
    </source>
</evidence>
<dbReference type="Proteomes" id="UP000015105">
    <property type="component" value="Chromosome 7D"/>
</dbReference>
<feature type="compositionally biased region" description="Pro residues" evidence="2">
    <location>
        <begin position="75"/>
        <end position="87"/>
    </location>
</feature>
<reference evidence="3" key="5">
    <citation type="journal article" date="2021" name="G3 (Bethesda)">
        <title>Aegilops tauschii genome assembly Aet v5.0 features greater sequence contiguity and improved annotation.</title>
        <authorList>
            <person name="Wang L."/>
            <person name="Zhu T."/>
            <person name="Rodriguez J.C."/>
            <person name="Deal K.R."/>
            <person name="Dubcovsky J."/>
            <person name="McGuire P.E."/>
            <person name="Lux T."/>
            <person name="Spannagl M."/>
            <person name="Mayer K.F.X."/>
            <person name="Baldrich P."/>
            <person name="Meyers B.C."/>
            <person name="Huo N."/>
            <person name="Gu Y.Q."/>
            <person name="Zhou H."/>
            <person name="Devos K.M."/>
            <person name="Bennetzen J.L."/>
            <person name="Unver T."/>
            <person name="Budak H."/>
            <person name="Gulick P.J."/>
            <person name="Galiba G."/>
            <person name="Kalapos B."/>
            <person name="Nelson D.R."/>
            <person name="Li P."/>
            <person name="You F.M."/>
            <person name="Luo M.C."/>
            <person name="Dvorak J."/>
        </authorList>
    </citation>
    <scope>NUCLEOTIDE SEQUENCE [LARGE SCALE GENOMIC DNA]</scope>
    <source>
        <strain evidence="3">cv. AL8/78</strain>
    </source>
</reference>
<protein>
    <recommendedName>
        <fullName evidence="5">Acid phosphatase</fullName>
    </recommendedName>
</protein>
<dbReference type="InterPro" id="IPR036412">
    <property type="entry name" value="HAD-like_sf"/>
</dbReference>
<dbReference type="CDD" id="cd07535">
    <property type="entry name" value="HAD_VSP"/>
    <property type="match status" value="1"/>
</dbReference>
<dbReference type="InterPro" id="IPR010028">
    <property type="entry name" value="Acid_phosphatase_pln"/>
</dbReference>
<dbReference type="Gramene" id="AET7Gv20216300.1">
    <property type="protein sequence ID" value="AET7Gv20216300.1"/>
    <property type="gene ID" value="AET7Gv20216300"/>
</dbReference>
<keyword evidence="4" id="KW-1185">Reference proteome</keyword>
<sequence length="396" mass="43414">QSAAGTSPLCHLQVAPPLSNHGERRILPPQIRILRPRSPFLASPKPNASVSVSVSSIYLTPRRSRPLRLARFSPFPFPSPPNSPEPADPAGHIQPPANPTTGLFLCPTCVRALPPPPAPATPPAPAADMARNRGAALLLLALLLAVAGEAQDAQDQLPPRPLVIQLPTEEKRAEGADEAVELRCASWRLAGEANNLAPWAAVPKDCVPHVRAYLTGPAYRSDLDLVAREASAYARAAAPPAAAQAAWVFDIDETLLSNLPYYAQHGYGLELFDHREFDRWVETGEAPAIPSSLRLYREVRDLGFKTFLLTGRTEAHEAVTVDNLRRQGFHHWDKLILRAAADREKTATDYKSEKRKEMEAEGYKILGNSGDQWSDLLGYSMSARSFKLPNPMYYIP</sequence>
<evidence type="ECO:0008006" key="5">
    <source>
        <dbReference type="Google" id="ProtNLM"/>
    </source>
</evidence>
<dbReference type="SUPFAM" id="SSF56784">
    <property type="entry name" value="HAD-like"/>
    <property type="match status" value="1"/>
</dbReference>
<dbReference type="Pfam" id="PF03767">
    <property type="entry name" value="Acid_phosphat_B"/>
    <property type="match status" value="1"/>
</dbReference>
<dbReference type="EnsemblPlants" id="AET7Gv20216300.1">
    <property type="protein sequence ID" value="AET7Gv20216300.1"/>
    <property type="gene ID" value="AET7Gv20216300"/>
</dbReference>
<evidence type="ECO:0000256" key="1">
    <source>
        <dbReference type="ARBA" id="ARBA00022729"/>
    </source>
</evidence>
<reference evidence="4" key="2">
    <citation type="journal article" date="2017" name="Nat. Plants">
        <title>The Aegilops tauschii genome reveals multiple impacts of transposons.</title>
        <authorList>
            <person name="Zhao G."/>
            <person name="Zou C."/>
            <person name="Li K."/>
            <person name="Wang K."/>
            <person name="Li T."/>
            <person name="Gao L."/>
            <person name="Zhang X."/>
            <person name="Wang H."/>
            <person name="Yang Z."/>
            <person name="Liu X."/>
            <person name="Jiang W."/>
            <person name="Mao L."/>
            <person name="Kong X."/>
            <person name="Jiao Y."/>
            <person name="Jia J."/>
        </authorList>
    </citation>
    <scope>NUCLEOTIDE SEQUENCE [LARGE SCALE GENOMIC DNA]</scope>
    <source>
        <strain evidence="4">cv. AL8/78</strain>
    </source>
</reference>
<reference evidence="3" key="4">
    <citation type="submission" date="2019-03" db="UniProtKB">
        <authorList>
            <consortium name="EnsemblPlants"/>
        </authorList>
    </citation>
    <scope>IDENTIFICATION</scope>
</reference>
<dbReference type="Gene3D" id="3.40.50.1000">
    <property type="entry name" value="HAD superfamily/HAD-like"/>
    <property type="match status" value="1"/>
</dbReference>
<organism evidence="3 4">
    <name type="scientific">Aegilops tauschii subsp. strangulata</name>
    <name type="common">Goatgrass</name>
    <dbReference type="NCBI Taxonomy" id="200361"/>
    <lineage>
        <taxon>Eukaryota</taxon>
        <taxon>Viridiplantae</taxon>
        <taxon>Streptophyta</taxon>
        <taxon>Embryophyta</taxon>
        <taxon>Tracheophyta</taxon>
        <taxon>Spermatophyta</taxon>
        <taxon>Magnoliopsida</taxon>
        <taxon>Liliopsida</taxon>
        <taxon>Poales</taxon>
        <taxon>Poaceae</taxon>
        <taxon>BOP clade</taxon>
        <taxon>Pooideae</taxon>
        <taxon>Triticodae</taxon>
        <taxon>Triticeae</taxon>
        <taxon>Triticinae</taxon>
        <taxon>Aegilops</taxon>
    </lineage>
</organism>
<evidence type="ECO:0000313" key="3">
    <source>
        <dbReference type="EnsemblPlants" id="AET7Gv20216300.1"/>
    </source>
</evidence>
<dbReference type="AlphaFoldDB" id="A0A453QL88"/>
<reference evidence="4" key="1">
    <citation type="journal article" date="2014" name="Science">
        <title>Ancient hybridizations among the ancestral genomes of bread wheat.</title>
        <authorList>
            <consortium name="International Wheat Genome Sequencing Consortium,"/>
            <person name="Marcussen T."/>
            <person name="Sandve S.R."/>
            <person name="Heier L."/>
            <person name="Spannagl M."/>
            <person name="Pfeifer M."/>
            <person name="Jakobsen K.S."/>
            <person name="Wulff B.B."/>
            <person name="Steuernagel B."/>
            <person name="Mayer K.F."/>
            <person name="Olsen O.A."/>
        </authorList>
    </citation>
    <scope>NUCLEOTIDE SEQUENCE [LARGE SCALE GENOMIC DNA]</scope>
    <source>
        <strain evidence="4">cv. AL8/78</strain>
    </source>
</reference>
<feature type="region of interest" description="Disordered" evidence="2">
    <location>
        <begin position="73"/>
        <end position="98"/>
    </location>
</feature>